<gene>
    <name evidence="2" type="ORF">A5886_002477</name>
</gene>
<sequence length="110" mass="13456">MDQELSNKRFFFYRKVDFTMNIITFFYLIALFYTLIYWFAIFVWLFRTALLLALVLGIIETIQANRFARQYQERDRYYQQLNQQEVFSLLDSQQQTSSFLQFQKRKQGAA</sequence>
<keyword evidence="1" id="KW-0812">Transmembrane</keyword>
<name>A0A242A8K2_9ENTE</name>
<keyword evidence="3" id="KW-1185">Reference proteome</keyword>
<dbReference type="Proteomes" id="UP000195043">
    <property type="component" value="Unassembled WGS sequence"/>
</dbReference>
<keyword evidence="1" id="KW-1133">Transmembrane helix</keyword>
<evidence type="ECO:0000256" key="1">
    <source>
        <dbReference type="SAM" id="Phobius"/>
    </source>
</evidence>
<evidence type="ECO:0000313" key="2">
    <source>
        <dbReference type="EMBL" id="OTN77377.1"/>
    </source>
</evidence>
<accession>A0A242A8K2</accession>
<dbReference type="RefSeq" id="WP_086275409.1">
    <property type="nucleotide sequence ID" value="NZ_NGKU01000001.1"/>
</dbReference>
<proteinExistence type="predicted"/>
<evidence type="ECO:0000313" key="3">
    <source>
        <dbReference type="Proteomes" id="UP000195043"/>
    </source>
</evidence>
<comment type="caution">
    <text evidence="2">The sequence shown here is derived from an EMBL/GenBank/DDBJ whole genome shotgun (WGS) entry which is preliminary data.</text>
</comment>
<feature type="transmembrane region" description="Helical" evidence="1">
    <location>
        <begin position="36"/>
        <end position="59"/>
    </location>
</feature>
<keyword evidence="1" id="KW-0472">Membrane</keyword>
<protein>
    <submittedName>
        <fullName evidence="2">Uncharacterized protein</fullName>
    </submittedName>
</protein>
<organism evidence="2 3">
    <name type="scientific">Candidatus Enterococcus testudinis</name>
    <dbReference type="NCBI Taxonomy" id="1834191"/>
    <lineage>
        <taxon>Bacteria</taxon>
        <taxon>Bacillati</taxon>
        <taxon>Bacillota</taxon>
        <taxon>Bacilli</taxon>
        <taxon>Lactobacillales</taxon>
        <taxon>Enterococcaceae</taxon>
        <taxon>Enterococcus</taxon>
    </lineage>
</organism>
<dbReference type="AlphaFoldDB" id="A0A242A8K2"/>
<reference evidence="2 3" key="1">
    <citation type="submission" date="2017-05" db="EMBL/GenBank/DDBJ databases">
        <title>The Genome Sequence of Enterococcus sp. 8G7_MSG3316.</title>
        <authorList>
            <consortium name="The Broad Institute Genomics Platform"/>
            <consortium name="The Broad Institute Genomic Center for Infectious Diseases"/>
            <person name="Earl A."/>
            <person name="Manson A."/>
            <person name="Schwartman J."/>
            <person name="Gilmore M."/>
            <person name="Abouelleil A."/>
            <person name="Cao P."/>
            <person name="Chapman S."/>
            <person name="Cusick C."/>
            <person name="Shea T."/>
            <person name="Young S."/>
            <person name="Neafsey D."/>
            <person name="Nusbaum C."/>
            <person name="Birren B."/>
        </authorList>
    </citation>
    <scope>NUCLEOTIDE SEQUENCE [LARGE SCALE GENOMIC DNA]</scope>
    <source>
        <strain evidence="2 3">8G7_MSG3316</strain>
    </source>
</reference>
<dbReference type="EMBL" id="NGKU01000001">
    <property type="protein sequence ID" value="OTN77377.1"/>
    <property type="molecule type" value="Genomic_DNA"/>
</dbReference>